<keyword evidence="2" id="KW-1185">Reference proteome</keyword>
<dbReference type="Proteomes" id="UP000007360">
    <property type="component" value="Unassembled WGS sequence"/>
</dbReference>
<proteinExistence type="predicted"/>
<evidence type="ECO:0000313" key="1">
    <source>
        <dbReference type="EMBL" id="EKF86390.1"/>
    </source>
</evidence>
<comment type="caution">
    <text evidence="1">The sequence shown here is derived from an EMBL/GenBank/DDBJ whole genome shotgun (WGS) entry which is preliminary data.</text>
</comment>
<dbReference type="Pfam" id="PF20126">
    <property type="entry name" value="TumE"/>
    <property type="match status" value="1"/>
</dbReference>
<dbReference type="AlphaFoldDB" id="K2RUH0"/>
<organism evidence="1 2">
    <name type="scientific">Methanobacterium formicicum (strain DSM 3637 / PP1)</name>
    <dbReference type="NCBI Taxonomy" id="1204725"/>
    <lineage>
        <taxon>Archaea</taxon>
        <taxon>Methanobacteriati</taxon>
        <taxon>Methanobacteriota</taxon>
        <taxon>Methanomada group</taxon>
        <taxon>Methanobacteria</taxon>
        <taxon>Methanobacteriales</taxon>
        <taxon>Methanobacteriaceae</taxon>
        <taxon>Methanobacterium</taxon>
    </lineage>
</organism>
<reference evidence="1 2" key="1">
    <citation type="journal article" date="2012" name="J. Bacteriol.">
        <title>Draft genome sequence of Methanobacterium formicicum DSM 3637, an archaebacterium isolated from the methane producer amoeba Pelomyxa palustris.</title>
        <authorList>
            <person name="Gutierrez G."/>
        </authorList>
    </citation>
    <scope>NUCLEOTIDE SEQUENCE [LARGE SCALE GENOMIC DNA]</scope>
    <source>
        <strain evidence="2">DSM 3637 / PP1</strain>
    </source>
</reference>
<sequence length="122" mass="14592">MIGAYFESLKKQARSFRLLKEFKLIREFVDNNKGFIRFKMNLVDGSEIHVFEYVTIKLEKLDYSYHLQDKNKDLIVRWDNAPHHTELENYPHHFHDGQNVKGVPKKTFLNILDDISQILENQ</sequence>
<dbReference type="RefSeq" id="WP_004029771.1">
    <property type="nucleotide sequence ID" value="NZ_AMPO01000002.1"/>
</dbReference>
<protein>
    <submittedName>
        <fullName evidence="1">Uncharacterized protein</fullName>
    </submittedName>
</protein>
<dbReference type="OrthoDB" id="371673at2157"/>
<name>K2RUH0_METFP</name>
<accession>K2RUH0</accession>
<gene>
    <name evidence="1" type="ORF">A994_02868</name>
</gene>
<dbReference type="InterPro" id="IPR045397">
    <property type="entry name" value="TumE-like"/>
</dbReference>
<dbReference type="EMBL" id="AMPO01000002">
    <property type="protein sequence ID" value="EKF86390.1"/>
    <property type="molecule type" value="Genomic_DNA"/>
</dbReference>
<evidence type="ECO:0000313" key="2">
    <source>
        <dbReference type="Proteomes" id="UP000007360"/>
    </source>
</evidence>